<evidence type="ECO:0000313" key="4">
    <source>
        <dbReference type="Proteomes" id="UP000432727"/>
    </source>
</evidence>
<dbReference type="NCBIfam" id="NF012211">
    <property type="entry name" value="tand_rpt_95"/>
    <property type="match status" value="1"/>
</dbReference>
<dbReference type="InterPro" id="IPR040853">
    <property type="entry name" value="RapA2_cadherin-like"/>
</dbReference>
<dbReference type="InterPro" id="IPR010221">
    <property type="entry name" value="VCBS_dom"/>
</dbReference>
<feature type="region of interest" description="Disordered" evidence="1">
    <location>
        <begin position="463"/>
        <end position="507"/>
    </location>
</feature>
<evidence type="ECO:0000313" key="3">
    <source>
        <dbReference type="EMBL" id="MXO97161.1"/>
    </source>
</evidence>
<organism evidence="3 4">
    <name type="scientific">Qipengyuania aquimaris</name>
    <dbReference type="NCBI Taxonomy" id="255984"/>
    <lineage>
        <taxon>Bacteria</taxon>
        <taxon>Pseudomonadati</taxon>
        <taxon>Pseudomonadota</taxon>
        <taxon>Alphaproteobacteria</taxon>
        <taxon>Sphingomonadales</taxon>
        <taxon>Erythrobacteraceae</taxon>
        <taxon>Qipengyuania</taxon>
    </lineage>
</organism>
<sequence>MPVSCLKGSWGVVSQSFPARTMSGNSRVTEGISLLHPAEKRTEMMDSFEQNGEFADAQDSQDMGGGNSQSPAAATRANADIVLVPNEDGVVFLPEGASLENLTSSGRDLVIVLDDGTRIVIPEGAIIVPQIVVDGVTVPAANLAALLTGNEPQPAAGDPQSSGGNFEVDPGNIQAAYDIGDLLPYTQLQFPEPEEREIIPYLADQDPEIVVETPDNPAGVINAIATVDESGLPERNIDGIDENEGTQDETDVETSTGTIVFDAPDGVASVAINGVAITEVGQTFVGDKGILTITSIDIEGGEIGFSFTLTDNLVGETVDGSFSMTVTDTDGDSATATLQINVIDDAPIARDDSNDVPGGSHDTIFGNVTDNDESGADGYAEAGAVTSFSNGGGSAAPGDTLVGTYGELTLNADGSYSYDRFVNTPGGVSEEFTYTITDADGSTSTATLTINIGDAPNVITNVPEGDDATVVEEGQLPPTTDTRDDEPEGSNFDGDDETATGTITFTSPDGVDTITIGGTVLDPDNLPQVVVSDDTGTLTVTGYTFDPETGVGTITYDYELTDNTGDTDGTTVTFPIVITDLDGDQAEDDLDITIVDDVPEAVDDAASQSAENAPITVDVLTNDTVGADGVDLATGVEAVDGSLSGTGSLAYNDDGSFTYTPGAGETGTVTFQYAITDGDGDVSTATVTLTLSPDSTPEIAVEGDNDVDEAALGARDGEPAGSNSASDGEIATGVISITTGGDTIASLVINGVNVTGGGQVATDSGVLTITESNGAYSYSFELLDNTLSDPDSESFSLTVTDSDGDTASTTLVIAIIDDAPSAENDANAIASGEYGPVGGNVLANDTVGADDAVVTAFTGTGGSGAAGETVQGTYGTLTIAADGTYSYTRDAGTPGDVEDSFDYLITDGDGDTATATLVIAIGDSPVTLDLPVAGEAGTEVDEAGLAAGSAAATDGEFTSGTFTYTAPDGPAVITIGGTAVTAVGQTFTGSFGTLTVTSIAEGEIGYTYELTTNTDGDDTFDSFEVTVTDQDGDTTSGDLDIDIVDDVPTARPDTDSVTEDGPLSASGNVITDAEANGDNGEDTQGADGAEVSAFSFGTDAGTVGAPLAGLYGSLTLNADGSYTYELDNTNPLVQGLDSDDSLTEVFDYTITDGDGDSSPTTLTITINGADDIVTINGLDLTTPEEVVDEDDLPEGSSPDANALVQDGSFTVDSPDGLSVLTVGGTAVWGNGETYPVSITGEFGTARITDVTVTTDANGDVVSATVSYEYELSDNTLEHDAAGEDDVTDSFEVVATDTDGSQDTASLDIQVIDDVPTAEDDTNSVVEGLGNSTSGNVYDGNGAGDNADELGADTDGTAGIEVTGVRTGGEGDAGALTAVGTQVTISGTYGDLTIEDDGSYTYTLKTDSIPSSVTSETFTYQITDGDGDTDLAELVITLNQDPNAPDITGDALLVYEDGLADGVQHGADSETAAGSFDVVTNGEDVTFTLEADNGNTLTDPSVGDTLTTSKGVVEITSITDDGNGTFTYGYEYTLSAALTHTGQGEINPLSDTIDMSVTDATGDSDLTPGQIVISIVDDIPVAEDNANTVSEGASTSGNILTDDDGFGVDVAGADGLAGILGVTSDDTGDSDSTGPFTVTSSLGTLTIQANGDYTYDSFANSTNADTTDTFTYQIIDSDGDVAEAQLVISIDNVAGNVSDNDALVFEAGLDGIGSAGGTDSETDANGQITVTGASGTLTYSLTSSATGSYGTLTLDAATGEYSYTLTAPADGDTLSPDQGGDNGDNTVNASVVSGFETFTYQVVDQDNNVIGTGEIQVSIVDDVPTATDQTLITVAEDAADIGGNVMTDGVADTEGADGATVTAITVGSDTVAVPQDGNVATLTNGNGTYTIDMDGNWTFDPATGLDQTSGAILADFTYTLTDGDGDIDTATQPIRIEDGAAPGDPAGLDLSVDDQNLADGSTPGGDDFDQGTINFVPGSDPFATIVFGDVGDLGGDLDWVRTGDFEIVGSDADGPVVTLTLVVNGNDATVTATLNDNYLGHADAGDELDALGFVNVVATDLDGDVALGRVDVSVSDDVPLAVDDSNTVVEGAGNSASGNVYDGTTGGDNADAINADIPTDGTEVTGVRSGGEGDVGALTVVGTQVTVSGTYGDLTIEDDGSYTYTLTAASVPNGASETFTYQITDADGDTDLAELVISISQDPNAPNLIGDVREVFEDGLADGTQHGPDSETAAGAFSIQTNGEDVTFTLEADNGNTLTDPEIGDTLTTSKGVIEITDIIDNGTGVFSYQYTYTLSAALTHTGQGEVNPILDTITTTITDATGDSDPTPGSIVISIVDDVPTALDPDAAFVTNTGGSSSAPTTLDLSDLDVDDNFGADGAGAVIFTAASITALEGQGLTSGLAPLEYSISADGTVLTATKSTDDSPVFTIALEPTGNDDNYVVTMNQPLDAVTDVDFNDGGYNFVGGNGSWAGFNQPATNDSLDLLLTPVNGGTVNTNANEGGVGSGNSVGGGEAMRVDYVTDLSGAPVSGGDFYAGDDTQSFEGHQTINGGSAFFTKITSSTIVTIAAFDDDDTGTLKDVGDGSPDIVTSIAISYNGVTTVIDSDGTYDVGGNNYTVTFNGDGTVNVANVVTDTRIAAFTNDGYNSIEWGHGGGNTFKIGDFGATVTTDEPVNFTVPISIEDGDGDIVDAGTLDITAQPAGSGASSASFATTAEFMTEASLFESAENDNGTLTGGNGFGSGGAKGAELKTLEMATMTAIASGFMLGDYGSFEPLVLETGADASFTSFVTGSYDPALDLVIGTSEFDGAIAPELEFALGSGTLDSFDANILGNDLALSDAAPVFLFEGSEMGIDYAAFGAPNEGTFASNDAFDGLDMATGDASAAMEALLLIEAPEIANANGALDAKVAIGEAIEDIAAEASVDALVTHFASESGIEGDGWQSIVPTEGLLDTMVQPGLAQSLANGLTVDQLDDAALAGTAA</sequence>
<keyword evidence="4" id="KW-1185">Reference proteome</keyword>
<feature type="compositionally biased region" description="Acidic residues" evidence="1">
    <location>
        <begin position="483"/>
        <end position="498"/>
    </location>
</feature>
<name>A0A6I4TQ20_9SPHN</name>
<gene>
    <name evidence="3" type="ORF">GRI34_12110</name>
</gene>
<accession>A0A6I4TQ20</accession>
<reference evidence="3 4" key="1">
    <citation type="submission" date="2019-12" db="EMBL/GenBank/DDBJ databases">
        <title>Genomic-based taxomic classification of the family Erythrobacteraceae.</title>
        <authorList>
            <person name="Xu L."/>
        </authorList>
    </citation>
    <scope>NUCLEOTIDE SEQUENCE [LARGE SCALE GENOMIC DNA]</scope>
    <source>
        <strain evidence="3 4">JCM 12189</strain>
    </source>
</reference>
<comment type="caution">
    <text evidence="3">The sequence shown here is derived from an EMBL/GenBank/DDBJ whole genome shotgun (WGS) entry which is preliminary data.</text>
</comment>
<dbReference type="Gene3D" id="2.60.40.2810">
    <property type="match status" value="1"/>
</dbReference>
<protein>
    <submittedName>
        <fullName evidence="3">Tandem-95 repeat protein</fullName>
    </submittedName>
</protein>
<proteinExistence type="predicted"/>
<dbReference type="Proteomes" id="UP000432727">
    <property type="component" value="Unassembled WGS sequence"/>
</dbReference>
<evidence type="ECO:0000256" key="1">
    <source>
        <dbReference type="SAM" id="MobiDB-lite"/>
    </source>
</evidence>
<dbReference type="Pfam" id="PF17963">
    <property type="entry name" value="Big_9"/>
    <property type="match status" value="4"/>
</dbReference>
<evidence type="ECO:0000259" key="2">
    <source>
        <dbReference type="Pfam" id="PF17803"/>
    </source>
</evidence>
<feature type="region of interest" description="Disordered" evidence="1">
    <location>
        <begin position="1047"/>
        <end position="1087"/>
    </location>
</feature>
<feature type="domain" description="RapA2 cadherin-like" evidence="2">
    <location>
        <begin position="1040"/>
        <end position="1124"/>
    </location>
</feature>
<dbReference type="Pfam" id="PF17803">
    <property type="entry name" value="Cadherin_4"/>
    <property type="match status" value="1"/>
</dbReference>
<dbReference type="EMBL" id="WTYI01000001">
    <property type="protein sequence ID" value="MXO97161.1"/>
    <property type="molecule type" value="Genomic_DNA"/>
</dbReference>
<dbReference type="NCBIfam" id="TIGR01965">
    <property type="entry name" value="VCBS_repeat"/>
    <property type="match status" value="4"/>
</dbReference>